<evidence type="ECO:0000256" key="5">
    <source>
        <dbReference type="ARBA" id="ARBA00022676"/>
    </source>
</evidence>
<comment type="similarity">
    <text evidence="1">In the C-terminal section; belongs to the transpeptidase family.</text>
</comment>
<keyword evidence="6" id="KW-0808">Transferase</keyword>
<keyword evidence="3" id="KW-0121">Carboxypeptidase</keyword>
<keyword evidence="4" id="KW-0645">Protease</keyword>
<evidence type="ECO:0000259" key="14">
    <source>
        <dbReference type="Pfam" id="PF00912"/>
    </source>
</evidence>
<organism evidence="15 16">
    <name type="scientific">Thermoflavimicrobium dichotomicum</name>
    <dbReference type="NCBI Taxonomy" id="46223"/>
    <lineage>
        <taxon>Bacteria</taxon>
        <taxon>Bacillati</taxon>
        <taxon>Bacillota</taxon>
        <taxon>Bacilli</taxon>
        <taxon>Bacillales</taxon>
        <taxon>Thermoactinomycetaceae</taxon>
        <taxon>Thermoflavimicrobium</taxon>
    </lineage>
</organism>
<reference evidence="15 16" key="1">
    <citation type="submission" date="2016-10" db="EMBL/GenBank/DDBJ databases">
        <authorList>
            <person name="de Groot N.N."/>
        </authorList>
    </citation>
    <scope>NUCLEOTIDE SEQUENCE [LARGE SCALE GENOMIC DNA]</scope>
    <source>
        <strain evidence="15 16">DSM 44778</strain>
    </source>
</reference>
<protein>
    <submittedName>
        <fullName evidence="15">Penicillin-binding protein 1A/penicillin-binding protein 2A</fullName>
    </submittedName>
</protein>
<keyword evidence="5" id="KW-0328">Glycosyltransferase</keyword>
<dbReference type="GO" id="GO:0008360">
    <property type="term" value="P:regulation of cell shape"/>
    <property type="evidence" value="ECO:0007669"/>
    <property type="project" value="UniProtKB-KW"/>
</dbReference>
<dbReference type="GO" id="GO:0006508">
    <property type="term" value="P:proteolysis"/>
    <property type="evidence" value="ECO:0007669"/>
    <property type="project" value="UniProtKB-KW"/>
</dbReference>
<evidence type="ECO:0000256" key="9">
    <source>
        <dbReference type="ARBA" id="ARBA00022984"/>
    </source>
</evidence>
<dbReference type="GO" id="GO:0008955">
    <property type="term" value="F:peptidoglycan glycosyltransferase activity"/>
    <property type="evidence" value="ECO:0007669"/>
    <property type="project" value="UniProtKB-EC"/>
</dbReference>
<dbReference type="EMBL" id="FORR01000003">
    <property type="protein sequence ID" value="SFI98483.1"/>
    <property type="molecule type" value="Genomic_DNA"/>
</dbReference>
<dbReference type="GO" id="GO:0009002">
    <property type="term" value="F:serine-type D-Ala-D-Ala carboxypeptidase activity"/>
    <property type="evidence" value="ECO:0007669"/>
    <property type="project" value="UniProtKB-EC"/>
</dbReference>
<keyword evidence="9" id="KW-0573">Peptidoglycan synthesis</keyword>
<evidence type="ECO:0000313" key="16">
    <source>
        <dbReference type="Proteomes" id="UP000199545"/>
    </source>
</evidence>
<sequence length="232" mass="26448">MGFPRSLQIDKEKLAAAQATPNHVSIDEMPDYLGQAFVSIEDHRFHRHIGIDFISLGRALWIDLVKGGKIQGGSTITMQLARNLFLTNNKTFSRKIKEIWIAFYLEWKFSKPEILEMYLNNIYFGHGIYGIETAASFYFGKTTRMDNPNKEIVSLAEAAMLAALPKAPERYSPVKDFSKAKRRQEIVLKRMLQLGVITKAEQEAAVKEKIHILGKYSSLYPNKQNRLSIHAS</sequence>
<dbReference type="InterPro" id="IPR036950">
    <property type="entry name" value="PBP_transglycosylase"/>
</dbReference>
<feature type="domain" description="Glycosyl transferase family 51" evidence="14">
    <location>
        <begin position="18"/>
        <end position="191"/>
    </location>
</feature>
<evidence type="ECO:0000256" key="12">
    <source>
        <dbReference type="ARBA" id="ARBA00034000"/>
    </source>
</evidence>
<evidence type="ECO:0000256" key="6">
    <source>
        <dbReference type="ARBA" id="ARBA00022679"/>
    </source>
</evidence>
<evidence type="ECO:0000256" key="8">
    <source>
        <dbReference type="ARBA" id="ARBA00022960"/>
    </source>
</evidence>
<evidence type="ECO:0000256" key="13">
    <source>
        <dbReference type="ARBA" id="ARBA00049902"/>
    </source>
</evidence>
<dbReference type="GO" id="GO:0071555">
    <property type="term" value="P:cell wall organization"/>
    <property type="evidence" value="ECO:0007669"/>
    <property type="project" value="UniProtKB-KW"/>
</dbReference>
<comment type="catalytic activity">
    <reaction evidence="13">
        <text>[GlcNAc-(1-&gt;4)-Mur2Ac(oyl-L-Ala-gamma-D-Glu-L-Lys-D-Ala-D-Ala)](n)-di-trans,octa-cis-undecaprenyl diphosphate + beta-D-GlcNAc-(1-&gt;4)-Mur2Ac(oyl-L-Ala-gamma-D-Glu-L-Lys-D-Ala-D-Ala)-di-trans,octa-cis-undecaprenyl diphosphate = [GlcNAc-(1-&gt;4)-Mur2Ac(oyl-L-Ala-gamma-D-Glu-L-Lys-D-Ala-D-Ala)](n+1)-di-trans,octa-cis-undecaprenyl diphosphate + di-trans,octa-cis-undecaprenyl diphosphate + H(+)</text>
        <dbReference type="Rhea" id="RHEA:23708"/>
        <dbReference type="Rhea" id="RHEA-COMP:9602"/>
        <dbReference type="Rhea" id="RHEA-COMP:9603"/>
        <dbReference type="ChEBI" id="CHEBI:15378"/>
        <dbReference type="ChEBI" id="CHEBI:58405"/>
        <dbReference type="ChEBI" id="CHEBI:60033"/>
        <dbReference type="ChEBI" id="CHEBI:78435"/>
        <dbReference type="EC" id="2.4.99.28"/>
    </reaction>
</comment>
<keyword evidence="7" id="KW-0378">Hydrolase</keyword>
<dbReference type="SUPFAM" id="SSF53955">
    <property type="entry name" value="Lysozyme-like"/>
    <property type="match status" value="1"/>
</dbReference>
<evidence type="ECO:0000256" key="3">
    <source>
        <dbReference type="ARBA" id="ARBA00022645"/>
    </source>
</evidence>
<dbReference type="STRING" id="46223.SAMN05421852_103137"/>
<keyword evidence="8" id="KW-0133">Cell shape</keyword>
<dbReference type="OrthoDB" id="9766909at2"/>
<proteinExistence type="inferred from homology"/>
<keyword evidence="10" id="KW-0511">Multifunctional enzyme</keyword>
<evidence type="ECO:0000256" key="1">
    <source>
        <dbReference type="ARBA" id="ARBA00007090"/>
    </source>
</evidence>
<dbReference type="InterPro" id="IPR023346">
    <property type="entry name" value="Lysozyme-like_dom_sf"/>
</dbReference>
<gene>
    <name evidence="15" type="ORF">SAMN05421852_103137</name>
</gene>
<accession>A0A1I3MNC4</accession>
<dbReference type="RefSeq" id="WP_093228489.1">
    <property type="nucleotide sequence ID" value="NZ_FORR01000003.1"/>
</dbReference>
<evidence type="ECO:0000256" key="4">
    <source>
        <dbReference type="ARBA" id="ARBA00022670"/>
    </source>
</evidence>
<dbReference type="PANTHER" id="PTHR32282">
    <property type="entry name" value="BINDING PROTEIN TRANSPEPTIDASE, PUTATIVE-RELATED"/>
    <property type="match status" value="1"/>
</dbReference>
<dbReference type="InterPro" id="IPR001264">
    <property type="entry name" value="Glyco_trans_51"/>
</dbReference>
<dbReference type="PANTHER" id="PTHR32282:SF33">
    <property type="entry name" value="PEPTIDOGLYCAN GLYCOSYLTRANSFERASE"/>
    <property type="match status" value="1"/>
</dbReference>
<dbReference type="GO" id="GO:0009252">
    <property type="term" value="P:peptidoglycan biosynthetic process"/>
    <property type="evidence" value="ECO:0007669"/>
    <property type="project" value="UniProtKB-KW"/>
</dbReference>
<dbReference type="FunFam" id="1.10.3810.10:FF:000001">
    <property type="entry name" value="Penicillin-binding protein 1A"/>
    <property type="match status" value="1"/>
</dbReference>
<dbReference type="Gene3D" id="1.10.3810.10">
    <property type="entry name" value="Biosynthetic peptidoglycan transglycosylase-like"/>
    <property type="match status" value="1"/>
</dbReference>
<dbReference type="Pfam" id="PF00912">
    <property type="entry name" value="Transgly"/>
    <property type="match status" value="1"/>
</dbReference>
<dbReference type="InterPro" id="IPR050396">
    <property type="entry name" value="Glycosyltr_51/Transpeptidase"/>
</dbReference>
<name>A0A1I3MNC4_9BACL</name>
<evidence type="ECO:0000313" key="15">
    <source>
        <dbReference type="EMBL" id="SFI98483.1"/>
    </source>
</evidence>
<evidence type="ECO:0000256" key="10">
    <source>
        <dbReference type="ARBA" id="ARBA00023268"/>
    </source>
</evidence>
<evidence type="ECO:0000256" key="11">
    <source>
        <dbReference type="ARBA" id="ARBA00023316"/>
    </source>
</evidence>
<evidence type="ECO:0000256" key="2">
    <source>
        <dbReference type="ARBA" id="ARBA00007739"/>
    </source>
</evidence>
<keyword evidence="11" id="KW-0961">Cell wall biogenesis/degradation</keyword>
<evidence type="ECO:0000256" key="7">
    <source>
        <dbReference type="ARBA" id="ARBA00022801"/>
    </source>
</evidence>
<dbReference type="Proteomes" id="UP000199545">
    <property type="component" value="Unassembled WGS sequence"/>
</dbReference>
<dbReference type="AlphaFoldDB" id="A0A1I3MNC4"/>
<comment type="catalytic activity">
    <reaction evidence="12">
        <text>Preferential cleavage: (Ac)2-L-Lys-D-Ala-|-D-Ala. Also transpeptidation of peptidyl-alanyl moieties that are N-acyl substituents of D-alanine.</text>
        <dbReference type="EC" id="3.4.16.4"/>
    </reaction>
</comment>
<keyword evidence="16" id="KW-1185">Reference proteome</keyword>
<comment type="similarity">
    <text evidence="2">In the N-terminal section; belongs to the glycosyltransferase 51 family.</text>
</comment>